<dbReference type="SUPFAM" id="SSF51735">
    <property type="entry name" value="NAD(P)-binding Rossmann-fold domains"/>
    <property type="match status" value="1"/>
</dbReference>
<gene>
    <name evidence="2" type="ORF">CAL13_11635</name>
</gene>
<organism evidence="2 3">
    <name type="scientific">Bordetella genomosp. 9</name>
    <dbReference type="NCBI Taxonomy" id="1416803"/>
    <lineage>
        <taxon>Bacteria</taxon>
        <taxon>Pseudomonadati</taxon>
        <taxon>Pseudomonadota</taxon>
        <taxon>Betaproteobacteria</taxon>
        <taxon>Burkholderiales</taxon>
        <taxon>Alcaligenaceae</taxon>
        <taxon>Bordetella</taxon>
    </lineage>
</organism>
<evidence type="ECO:0000313" key="3">
    <source>
        <dbReference type="Proteomes" id="UP000194139"/>
    </source>
</evidence>
<dbReference type="Proteomes" id="UP000194139">
    <property type="component" value="Chromosome"/>
</dbReference>
<dbReference type="NCBIfam" id="NF004793">
    <property type="entry name" value="PRK06141.1"/>
    <property type="match status" value="1"/>
</dbReference>
<dbReference type="Gene3D" id="3.30.1780.10">
    <property type="entry name" value="ornithine cyclodeaminase, domain 1"/>
    <property type="match status" value="1"/>
</dbReference>
<proteinExistence type="inferred from homology"/>
<dbReference type="GO" id="GO:0016491">
    <property type="term" value="F:oxidoreductase activity"/>
    <property type="evidence" value="ECO:0007669"/>
    <property type="project" value="UniProtKB-ARBA"/>
</dbReference>
<dbReference type="GO" id="GO:0005737">
    <property type="term" value="C:cytoplasm"/>
    <property type="evidence" value="ECO:0007669"/>
    <property type="project" value="TreeGrafter"/>
</dbReference>
<evidence type="ECO:0000256" key="1">
    <source>
        <dbReference type="ARBA" id="ARBA00008903"/>
    </source>
</evidence>
<comment type="similarity">
    <text evidence="1">Belongs to the ornithine cyclodeaminase/mu-crystallin family.</text>
</comment>
<dbReference type="Gene3D" id="3.40.50.720">
    <property type="entry name" value="NAD(P)-binding Rossmann-like Domain"/>
    <property type="match status" value="1"/>
</dbReference>
<reference evidence="2 3" key="1">
    <citation type="submission" date="2017-05" db="EMBL/GenBank/DDBJ databases">
        <title>Complete and WGS of Bordetella genogroups.</title>
        <authorList>
            <person name="Spilker T."/>
            <person name="LiPuma J."/>
        </authorList>
    </citation>
    <scope>NUCLEOTIDE SEQUENCE [LARGE SCALE GENOMIC DNA]</scope>
    <source>
        <strain evidence="2 3">AU17164</strain>
    </source>
</reference>
<dbReference type="EMBL" id="CP021109">
    <property type="protein sequence ID" value="ARP86786.1"/>
    <property type="molecule type" value="Genomic_DNA"/>
</dbReference>
<name>A0A1W6Z0E9_9BORD</name>
<dbReference type="GO" id="GO:0019752">
    <property type="term" value="P:carboxylic acid metabolic process"/>
    <property type="evidence" value="ECO:0007669"/>
    <property type="project" value="UniProtKB-ARBA"/>
</dbReference>
<dbReference type="PIRSF" id="PIRSF001439">
    <property type="entry name" value="CryM"/>
    <property type="match status" value="1"/>
</dbReference>
<dbReference type="InterPro" id="IPR036291">
    <property type="entry name" value="NAD(P)-bd_dom_sf"/>
</dbReference>
<dbReference type="FunFam" id="3.40.50.720:FF:000311">
    <property type="entry name" value="Ornithine cyclodeaminase"/>
    <property type="match status" value="1"/>
</dbReference>
<evidence type="ECO:0000313" key="2">
    <source>
        <dbReference type="EMBL" id="ARP86786.1"/>
    </source>
</evidence>
<sequence length="311" mass="33003">MLHVDAQRAESLLPFESLVPALREAFASRISVPPRQILSLPDEGAPVGTSLLMPAWDDRGYYGVKLVNIFPGNSARGLPGLHSVYVLFDANTGVPLATLDGDVITSRRTAAASALGVSFLARPDASRLLVVGAGRVARLLAPAIASVRRLESVKVWNVRPESALACAERWRGCGIDAVAVTDLETAVREADIVSCATLAQSPLIQAEWMAPGSHLDLVGSFSPVMTEAAPACFAQAAVWTDTPEALRKSGDILNAIAAGCLRETDIQGNLYGLCRGESQGRTSPSQRTLFKAVGNALEDLAAARMVYENLR</sequence>
<protein>
    <submittedName>
        <fullName evidence="2">Ornithine cyclodeaminase</fullName>
    </submittedName>
</protein>
<dbReference type="InterPro" id="IPR023401">
    <property type="entry name" value="ODC_N"/>
</dbReference>
<accession>A0A1W6Z0E9</accession>
<dbReference type="AlphaFoldDB" id="A0A1W6Z0E9"/>
<dbReference type="PANTHER" id="PTHR13812:SF19">
    <property type="entry name" value="KETIMINE REDUCTASE MU-CRYSTALLIN"/>
    <property type="match status" value="1"/>
</dbReference>
<dbReference type="InterPro" id="IPR003462">
    <property type="entry name" value="ODC_Mu_crystall"/>
</dbReference>
<dbReference type="Pfam" id="PF02423">
    <property type="entry name" value="OCD_Mu_crystall"/>
    <property type="match status" value="1"/>
</dbReference>
<keyword evidence="3" id="KW-1185">Reference proteome</keyword>
<dbReference type="RefSeq" id="WP_086072479.1">
    <property type="nucleotide sequence ID" value="NZ_CP021109.1"/>
</dbReference>
<dbReference type="PANTHER" id="PTHR13812">
    <property type="entry name" value="KETIMINE REDUCTASE MU-CRYSTALLIN"/>
    <property type="match status" value="1"/>
</dbReference>